<gene>
    <name evidence="3" type="ORF">C6N75_10025</name>
</gene>
<protein>
    <recommendedName>
        <fullName evidence="2">DUF5047 domain-containing protein</fullName>
    </recommendedName>
</protein>
<dbReference type="OrthoDB" id="4320040at2"/>
<sequence>MARQTDKFYATLRKSHTIISWVDVISGNLETVRLPTIEGDVGVDRTASIRRKLNLRCVDPTGLLTPRASGEILTPHGTELRPYRGIVYSDGTPPEVCPLGVFRLSRSTVADETSRAPTIQIEAYDRSRTIARDKFQVPYTIAAGTNVLQAIKDIVRRTFPAVQYDSITTLLTTTAPLLYDAGADPWDAVTRLAKSMGCEIYFDVEGRLVVAPPDDINALPAADFTYIEGQGCIMTDLTRVYSDEPGYNGVIVTGESAGDEKPPVRGEAWDMEPTSPTYRYGGYGEVPTFVTDSLVKTTDEATAAARAVLAQYLGYTSQLSISAAVNPSFEAGDVVEVVRAQSGVSGLYALDSFNIPLRKDGKQQLTLRQRRVSSG</sequence>
<proteinExistence type="predicted"/>
<feature type="region of interest" description="Disordered" evidence="1">
    <location>
        <begin position="251"/>
        <end position="272"/>
    </location>
</feature>
<dbReference type="RefSeq" id="WP_105868527.1">
    <property type="nucleotide sequence ID" value="NZ_PVLV01000121.1"/>
</dbReference>
<name>A0A2S9PYB1_9ACTN</name>
<dbReference type="AlphaFoldDB" id="A0A2S9PYB1"/>
<organism evidence="3 4">
    <name type="scientific">Streptomyces solincola</name>
    <dbReference type="NCBI Taxonomy" id="2100817"/>
    <lineage>
        <taxon>Bacteria</taxon>
        <taxon>Bacillati</taxon>
        <taxon>Actinomycetota</taxon>
        <taxon>Actinomycetes</taxon>
        <taxon>Kitasatosporales</taxon>
        <taxon>Streptomycetaceae</taxon>
        <taxon>Streptomyces</taxon>
    </lineage>
</organism>
<comment type="caution">
    <text evidence="3">The sequence shown here is derived from an EMBL/GenBank/DDBJ whole genome shotgun (WGS) entry which is preliminary data.</text>
</comment>
<keyword evidence="4" id="KW-1185">Reference proteome</keyword>
<accession>A0A2S9PYB1</accession>
<dbReference type="EMBL" id="PVLV01000121">
    <property type="protein sequence ID" value="PRH79411.1"/>
    <property type="molecule type" value="Genomic_DNA"/>
</dbReference>
<dbReference type="Pfam" id="PF16466">
    <property type="entry name" value="DUF5047"/>
    <property type="match status" value="1"/>
</dbReference>
<dbReference type="InterPro" id="IPR032490">
    <property type="entry name" value="DUF5047"/>
</dbReference>
<feature type="domain" description="DUF5047" evidence="2">
    <location>
        <begin position="39"/>
        <end position="163"/>
    </location>
</feature>
<evidence type="ECO:0000313" key="4">
    <source>
        <dbReference type="Proteomes" id="UP000239322"/>
    </source>
</evidence>
<evidence type="ECO:0000313" key="3">
    <source>
        <dbReference type="EMBL" id="PRH79411.1"/>
    </source>
</evidence>
<feature type="compositionally biased region" description="Basic and acidic residues" evidence="1">
    <location>
        <begin position="258"/>
        <end position="268"/>
    </location>
</feature>
<evidence type="ECO:0000259" key="2">
    <source>
        <dbReference type="Pfam" id="PF16466"/>
    </source>
</evidence>
<reference evidence="3 4" key="1">
    <citation type="submission" date="2018-03" db="EMBL/GenBank/DDBJ databases">
        <title>Novel Streptomyces sp. from soil.</title>
        <authorList>
            <person name="Tan G.Y.A."/>
            <person name="Lee Z.Y."/>
        </authorList>
    </citation>
    <scope>NUCLEOTIDE SEQUENCE [LARGE SCALE GENOMIC DNA]</scope>
    <source>
        <strain evidence="3 4">ST5x</strain>
    </source>
</reference>
<evidence type="ECO:0000256" key="1">
    <source>
        <dbReference type="SAM" id="MobiDB-lite"/>
    </source>
</evidence>
<dbReference type="Proteomes" id="UP000239322">
    <property type="component" value="Unassembled WGS sequence"/>
</dbReference>